<protein>
    <recommendedName>
        <fullName evidence="1">C-type lectin domain-containing protein</fullName>
    </recommendedName>
</protein>
<comment type="caution">
    <text evidence="2">The sequence shown here is derived from an EMBL/GenBank/DDBJ whole genome shotgun (WGS) entry which is preliminary data.</text>
</comment>
<dbReference type="InterPro" id="IPR001304">
    <property type="entry name" value="C-type_lectin-like"/>
</dbReference>
<dbReference type="Proteomes" id="UP000828390">
    <property type="component" value="Unassembled WGS sequence"/>
</dbReference>
<dbReference type="Pfam" id="PF00059">
    <property type="entry name" value="Lectin_C"/>
    <property type="match status" value="1"/>
</dbReference>
<keyword evidence="3" id="KW-1185">Reference proteome</keyword>
<reference evidence="2" key="2">
    <citation type="submission" date="2020-11" db="EMBL/GenBank/DDBJ databases">
        <authorList>
            <person name="McCartney M.A."/>
            <person name="Auch B."/>
            <person name="Kono T."/>
            <person name="Mallez S."/>
            <person name="Becker A."/>
            <person name="Gohl D.M."/>
            <person name="Silverstein K.A.T."/>
            <person name="Koren S."/>
            <person name="Bechman K.B."/>
            <person name="Herman A."/>
            <person name="Abrahante J.E."/>
            <person name="Garbe J."/>
        </authorList>
    </citation>
    <scope>NUCLEOTIDE SEQUENCE</scope>
    <source>
        <strain evidence="2">Duluth1</strain>
        <tissue evidence="2">Whole animal</tissue>
    </source>
</reference>
<evidence type="ECO:0000313" key="3">
    <source>
        <dbReference type="Proteomes" id="UP000828390"/>
    </source>
</evidence>
<evidence type="ECO:0000259" key="1">
    <source>
        <dbReference type="PROSITE" id="PS50041"/>
    </source>
</evidence>
<dbReference type="PROSITE" id="PS50041">
    <property type="entry name" value="C_TYPE_LECTIN_2"/>
    <property type="match status" value="1"/>
</dbReference>
<reference evidence="2" key="1">
    <citation type="journal article" date="2019" name="bioRxiv">
        <title>The Genome of the Zebra Mussel, Dreissena polymorpha: A Resource for Invasive Species Research.</title>
        <authorList>
            <person name="McCartney M.A."/>
            <person name="Auch B."/>
            <person name="Kono T."/>
            <person name="Mallez S."/>
            <person name="Zhang Y."/>
            <person name="Obille A."/>
            <person name="Becker A."/>
            <person name="Abrahante J.E."/>
            <person name="Garbe J."/>
            <person name="Badalamenti J.P."/>
            <person name="Herman A."/>
            <person name="Mangelson H."/>
            <person name="Liachko I."/>
            <person name="Sullivan S."/>
            <person name="Sone E.D."/>
            <person name="Koren S."/>
            <person name="Silverstein K.A.T."/>
            <person name="Beckman K.B."/>
            <person name="Gohl D.M."/>
        </authorList>
    </citation>
    <scope>NUCLEOTIDE SEQUENCE</scope>
    <source>
        <strain evidence="2">Duluth1</strain>
        <tissue evidence="2">Whole animal</tissue>
    </source>
</reference>
<dbReference type="Gene3D" id="3.10.100.10">
    <property type="entry name" value="Mannose-Binding Protein A, subunit A"/>
    <property type="match status" value="1"/>
</dbReference>
<dbReference type="SMART" id="SM00034">
    <property type="entry name" value="CLECT"/>
    <property type="match status" value="1"/>
</dbReference>
<proteinExistence type="predicted"/>
<dbReference type="InterPro" id="IPR016187">
    <property type="entry name" value="CTDL_fold"/>
</dbReference>
<dbReference type="CDD" id="cd00037">
    <property type="entry name" value="CLECT"/>
    <property type="match status" value="1"/>
</dbReference>
<organism evidence="2 3">
    <name type="scientific">Dreissena polymorpha</name>
    <name type="common">Zebra mussel</name>
    <name type="synonym">Mytilus polymorpha</name>
    <dbReference type="NCBI Taxonomy" id="45954"/>
    <lineage>
        <taxon>Eukaryota</taxon>
        <taxon>Metazoa</taxon>
        <taxon>Spiralia</taxon>
        <taxon>Lophotrochozoa</taxon>
        <taxon>Mollusca</taxon>
        <taxon>Bivalvia</taxon>
        <taxon>Autobranchia</taxon>
        <taxon>Heteroconchia</taxon>
        <taxon>Euheterodonta</taxon>
        <taxon>Imparidentia</taxon>
        <taxon>Neoheterodontei</taxon>
        <taxon>Myida</taxon>
        <taxon>Dreissenoidea</taxon>
        <taxon>Dreissenidae</taxon>
        <taxon>Dreissena</taxon>
    </lineage>
</organism>
<evidence type="ECO:0000313" key="2">
    <source>
        <dbReference type="EMBL" id="KAH3821384.1"/>
    </source>
</evidence>
<sequence>MPYLEMSSRSAKGLPSCALLCSDDCWYLKYEDDGSGSGTCDLYKLRDTRDTNLKFVNISNTYKKVEPSARKYIGITRIYSWQVAQDNCERFGGKLAAAETTSQLNAIRAIPVSQWLWLGARRNESGWFWLSGVAMDTTPAYNAEGGCLYLYEGNKIDAGCEGGHYSVCELQF</sequence>
<dbReference type="SUPFAM" id="SSF56436">
    <property type="entry name" value="C-type lectin-like"/>
    <property type="match status" value="1"/>
</dbReference>
<name>A0A9D4GTV5_DREPO</name>
<gene>
    <name evidence="2" type="ORF">DPMN_123148</name>
</gene>
<dbReference type="AlphaFoldDB" id="A0A9D4GTV5"/>
<dbReference type="EMBL" id="JAIWYP010000005">
    <property type="protein sequence ID" value="KAH3821384.1"/>
    <property type="molecule type" value="Genomic_DNA"/>
</dbReference>
<accession>A0A9D4GTV5</accession>
<feature type="domain" description="C-type lectin" evidence="1">
    <location>
        <begin position="80"/>
        <end position="169"/>
    </location>
</feature>
<dbReference type="InterPro" id="IPR016186">
    <property type="entry name" value="C-type_lectin-like/link_sf"/>
</dbReference>